<gene>
    <name evidence="1" type="ORF">ALO44_200007</name>
</gene>
<evidence type="ECO:0000313" key="1">
    <source>
        <dbReference type="EMBL" id="KPY90562.1"/>
    </source>
</evidence>
<organism evidence="1 2">
    <name type="scientific">Pseudomonas syringae pv. tagetis</name>
    <dbReference type="NCBI Taxonomy" id="129140"/>
    <lineage>
        <taxon>Bacteria</taxon>
        <taxon>Pseudomonadati</taxon>
        <taxon>Pseudomonadota</taxon>
        <taxon>Gammaproteobacteria</taxon>
        <taxon>Pseudomonadales</taxon>
        <taxon>Pseudomonadaceae</taxon>
        <taxon>Pseudomonas</taxon>
    </lineage>
</organism>
<evidence type="ECO:0000313" key="2">
    <source>
        <dbReference type="Proteomes" id="UP000050474"/>
    </source>
</evidence>
<accession>A0A0Q0HNL4</accession>
<dbReference type="Proteomes" id="UP000050474">
    <property type="component" value="Unassembled WGS sequence"/>
</dbReference>
<proteinExistence type="predicted"/>
<sequence>MFDYTDLHRHDIQLLAGFFADDMLAATAGTGQFVLGQFVDDFDAGKICRQWLALTTALDRCNDLFVSVADGKHRLAFGFVEQCQLRRVGFDRLFGLTTKDTVTQQLDLFFEINDMTLISRALNH</sequence>
<reference evidence="1 2" key="1">
    <citation type="submission" date="2015-09" db="EMBL/GenBank/DDBJ databases">
        <title>Genome announcement of multiple Pseudomonas syringae strains.</title>
        <authorList>
            <person name="Thakur S."/>
            <person name="Wang P.W."/>
            <person name="Gong Y."/>
            <person name="Weir B.S."/>
            <person name="Guttman D.S."/>
        </authorList>
    </citation>
    <scope>NUCLEOTIDE SEQUENCE [LARGE SCALE GENOMIC DNA]</scope>
    <source>
        <strain evidence="1 2">ICMP4091</strain>
    </source>
</reference>
<dbReference type="EMBL" id="LJRM01000002">
    <property type="protein sequence ID" value="KPY90562.1"/>
    <property type="molecule type" value="Genomic_DNA"/>
</dbReference>
<dbReference type="AlphaFoldDB" id="A0A0Q0HNL4"/>
<protein>
    <submittedName>
        <fullName evidence="1">Uncharacterized protein</fullName>
    </submittedName>
</protein>
<comment type="caution">
    <text evidence="1">The sequence shown here is derived from an EMBL/GenBank/DDBJ whole genome shotgun (WGS) entry which is preliminary data.</text>
</comment>
<name>A0A0Q0HNL4_9PSED</name>